<name>A0ABV3TX73_9GAMM</name>
<keyword evidence="1" id="KW-0472">Membrane</keyword>
<proteinExistence type="predicted"/>
<evidence type="ECO:0000313" key="3">
    <source>
        <dbReference type="Proteomes" id="UP001557484"/>
    </source>
</evidence>
<dbReference type="RefSeq" id="WP_368375666.1">
    <property type="nucleotide sequence ID" value="NZ_JBFRYB010000001.1"/>
</dbReference>
<comment type="caution">
    <text evidence="2">The sequence shown here is derived from an EMBL/GenBank/DDBJ whole genome shotgun (WGS) entry which is preliminary data.</text>
</comment>
<gene>
    <name evidence="2" type="ORF">AB4875_08675</name>
</gene>
<keyword evidence="1" id="KW-1133">Transmembrane helix</keyword>
<feature type="transmembrane region" description="Helical" evidence="1">
    <location>
        <begin position="21"/>
        <end position="38"/>
    </location>
</feature>
<sequence>MTNDKQAASRHFAVSSHQIRLIAIAMGLYILLIMWPVFDLCRLLLASDPLAFSLQRGIYVAATAIVFSLYAYWQMGRLCLPTSSLKKSSVGK</sequence>
<keyword evidence="1" id="KW-0812">Transmembrane</keyword>
<dbReference type="Proteomes" id="UP001557484">
    <property type="component" value="Unassembled WGS sequence"/>
</dbReference>
<accession>A0ABV3TX73</accession>
<dbReference type="EMBL" id="JBFRYB010000001">
    <property type="protein sequence ID" value="MEX1665563.1"/>
    <property type="molecule type" value="Genomic_DNA"/>
</dbReference>
<keyword evidence="3" id="KW-1185">Reference proteome</keyword>
<evidence type="ECO:0000313" key="2">
    <source>
        <dbReference type="EMBL" id="MEX1665563.1"/>
    </source>
</evidence>
<organism evidence="2 3">
    <name type="scientific">Zhongshania arctica</name>
    <dbReference type="NCBI Taxonomy" id="3238302"/>
    <lineage>
        <taxon>Bacteria</taxon>
        <taxon>Pseudomonadati</taxon>
        <taxon>Pseudomonadota</taxon>
        <taxon>Gammaproteobacteria</taxon>
        <taxon>Cellvibrionales</taxon>
        <taxon>Spongiibacteraceae</taxon>
        <taxon>Zhongshania</taxon>
    </lineage>
</organism>
<reference evidence="2 3" key="1">
    <citation type="journal article" date="2011" name="Int. J. Syst. Evol. Microbiol.">
        <title>Zhongshania antarctica gen. nov., sp. nov. and Zhongshania guokunii sp. nov., gammaproteobacteria respectively isolated from coastal attached (fast) ice and surface seawater of the Antarctic.</title>
        <authorList>
            <person name="Li H.J."/>
            <person name="Zhang X.Y."/>
            <person name="Chen C.X."/>
            <person name="Zhang Y.J."/>
            <person name="Gao Z.M."/>
            <person name="Yu Y."/>
            <person name="Chen X.L."/>
            <person name="Chen B."/>
            <person name="Zhang Y.Z."/>
        </authorList>
    </citation>
    <scope>NUCLEOTIDE SEQUENCE [LARGE SCALE GENOMIC DNA]</scope>
    <source>
        <strain evidence="2 3">R06B22</strain>
    </source>
</reference>
<evidence type="ECO:0000256" key="1">
    <source>
        <dbReference type="SAM" id="Phobius"/>
    </source>
</evidence>
<feature type="transmembrane region" description="Helical" evidence="1">
    <location>
        <begin position="58"/>
        <end position="80"/>
    </location>
</feature>
<protein>
    <submittedName>
        <fullName evidence="2">Uncharacterized protein</fullName>
    </submittedName>
</protein>